<keyword evidence="1" id="KW-0805">Transcription regulation</keyword>
<organism evidence="6 7">
    <name type="scientific">Azospirillum thermophilum</name>
    <dbReference type="NCBI Taxonomy" id="2202148"/>
    <lineage>
        <taxon>Bacteria</taxon>
        <taxon>Pseudomonadati</taxon>
        <taxon>Pseudomonadota</taxon>
        <taxon>Alphaproteobacteria</taxon>
        <taxon>Rhodospirillales</taxon>
        <taxon>Azospirillaceae</taxon>
        <taxon>Azospirillum</taxon>
    </lineage>
</organism>
<feature type="region of interest" description="Disordered" evidence="4">
    <location>
        <begin position="1"/>
        <end position="39"/>
    </location>
</feature>
<dbReference type="CDD" id="cd06278">
    <property type="entry name" value="PBP1_LacI-like"/>
    <property type="match status" value="1"/>
</dbReference>
<keyword evidence="7" id="KW-1185">Reference proteome</keyword>
<geneLocation type="plasmid" evidence="6 7">
    <name>unnamed1</name>
</geneLocation>
<dbReference type="AlphaFoldDB" id="A0A2S2CVX8"/>
<feature type="region of interest" description="Disordered" evidence="4">
    <location>
        <begin position="56"/>
        <end position="136"/>
    </location>
</feature>
<evidence type="ECO:0000313" key="6">
    <source>
        <dbReference type="EMBL" id="AWK88662.1"/>
    </source>
</evidence>
<dbReference type="EMBL" id="CP029356">
    <property type="protein sequence ID" value="AWK88662.1"/>
    <property type="molecule type" value="Genomic_DNA"/>
</dbReference>
<feature type="compositionally biased region" description="Gly residues" evidence="4">
    <location>
        <begin position="18"/>
        <end position="35"/>
    </location>
</feature>
<dbReference type="KEGG" id="azz:DEW08_21415"/>
<dbReference type="InterPro" id="IPR046335">
    <property type="entry name" value="LacI/GalR-like_sensor"/>
</dbReference>
<dbReference type="GO" id="GO:0000976">
    <property type="term" value="F:transcription cis-regulatory region binding"/>
    <property type="evidence" value="ECO:0007669"/>
    <property type="project" value="TreeGrafter"/>
</dbReference>
<feature type="domain" description="Transcriptional regulator LacI/GalR-like sensor" evidence="5">
    <location>
        <begin position="193"/>
        <end position="352"/>
    </location>
</feature>
<gene>
    <name evidence="6" type="ORF">DEW08_21415</name>
</gene>
<dbReference type="Proteomes" id="UP000245629">
    <property type="component" value="Plasmid unnamed1"/>
</dbReference>
<dbReference type="Gene3D" id="3.40.50.2300">
    <property type="match status" value="1"/>
</dbReference>
<keyword evidence="6" id="KW-0614">Plasmid</keyword>
<dbReference type="GO" id="GO:0003700">
    <property type="term" value="F:DNA-binding transcription factor activity"/>
    <property type="evidence" value="ECO:0007669"/>
    <property type="project" value="TreeGrafter"/>
</dbReference>
<evidence type="ECO:0000256" key="4">
    <source>
        <dbReference type="SAM" id="MobiDB-lite"/>
    </source>
</evidence>
<dbReference type="SUPFAM" id="SSF53822">
    <property type="entry name" value="Periplasmic binding protein-like I"/>
    <property type="match status" value="1"/>
</dbReference>
<dbReference type="InterPro" id="IPR028082">
    <property type="entry name" value="Peripla_BP_I"/>
</dbReference>
<protein>
    <recommendedName>
        <fullName evidence="5">Transcriptional regulator LacI/GalR-like sensor domain-containing protein</fullName>
    </recommendedName>
</protein>
<evidence type="ECO:0000256" key="2">
    <source>
        <dbReference type="ARBA" id="ARBA00023125"/>
    </source>
</evidence>
<dbReference type="PANTHER" id="PTHR30146:SF153">
    <property type="entry name" value="LACTOSE OPERON REPRESSOR"/>
    <property type="match status" value="1"/>
</dbReference>
<sequence length="355" mass="37045">MASRPRCPYNTASAEETGGSGDGGAQAGDGGGCGAAGRRVPVGGVALLHPWGQRLAGNARPRAGSGGAAVLPPERHRPQPDDAAHQSGRRRHGRSGRSLPALPVRDADPRSGVDRQAAVAGQGRPGRCPRRGGDGGARLSGGCCGGDGGQRVARRHPRADGAGAPLLLYGRAVAEDGVDSICCDNRLGARLVADALVAAGHRRIAYLAGRPTAFSEQERSAAFRDRLEELGVPLAAMGQGDYRYDSGYREALRLLGSGTRPDALFCGNDAMAFGALDAARTALRLRVPDDVSIVGFDDTPMAAWPSFDLATVRNPVEEIVGTLMDMLERRLSDPKAPPVLHRPAPELVRRGSARL</sequence>
<dbReference type="Pfam" id="PF13377">
    <property type="entry name" value="Peripla_BP_3"/>
    <property type="match status" value="1"/>
</dbReference>
<reference evidence="7" key="1">
    <citation type="submission" date="2018-05" db="EMBL/GenBank/DDBJ databases">
        <title>Azospirillum thermophila sp. nov., a novel isolated from hot spring.</title>
        <authorList>
            <person name="Zhao Z."/>
        </authorList>
    </citation>
    <scope>NUCLEOTIDE SEQUENCE [LARGE SCALE GENOMIC DNA]</scope>
    <source>
        <strain evidence="7">CFH 70021</strain>
        <plasmid evidence="7">unnamed1</plasmid>
    </source>
</reference>
<keyword evidence="2" id="KW-0238">DNA-binding</keyword>
<dbReference type="PANTHER" id="PTHR30146">
    <property type="entry name" value="LACI-RELATED TRANSCRIPTIONAL REPRESSOR"/>
    <property type="match status" value="1"/>
</dbReference>
<name>A0A2S2CVX8_9PROT</name>
<dbReference type="OrthoDB" id="8433438at2"/>
<evidence type="ECO:0000313" key="7">
    <source>
        <dbReference type="Proteomes" id="UP000245629"/>
    </source>
</evidence>
<keyword evidence="3" id="KW-0804">Transcription</keyword>
<proteinExistence type="predicted"/>
<feature type="compositionally biased region" description="Basic and acidic residues" evidence="4">
    <location>
        <begin position="73"/>
        <end position="84"/>
    </location>
</feature>
<evidence type="ECO:0000256" key="3">
    <source>
        <dbReference type="ARBA" id="ARBA00023163"/>
    </source>
</evidence>
<evidence type="ECO:0000259" key="5">
    <source>
        <dbReference type="Pfam" id="PF13377"/>
    </source>
</evidence>
<evidence type="ECO:0000256" key="1">
    <source>
        <dbReference type="ARBA" id="ARBA00023015"/>
    </source>
</evidence>
<accession>A0A2S2CVX8</accession>